<dbReference type="Pfam" id="PF02434">
    <property type="entry name" value="Fringe"/>
    <property type="match status" value="1"/>
</dbReference>
<evidence type="ECO:0000256" key="2">
    <source>
        <dbReference type="ARBA" id="ARBA00008661"/>
    </source>
</evidence>
<sequence length="330" mass="37527">MVIFSQKEGYHAAHADYLRKGIYEQASALEKEPPEVVLSHELDIKGSWTITPLSIYLSHRFPNAKWFFFCLENTVIRLEKLLNLLEKFSSSQSSSISSVKTYFAVKTCAKYHADRIPIIKNSWAKHAINLGYFSDVADRNLREAYVVPNTTEGHCAKTYGILQEADKILTKNGFNWLVISDDDTIFSVARLLRLLTCYNPKHLVAIGERYGFRMWDNQFGYQYLTGGAGMVLSAPLVHEMVMSDACNCPSATTPDDMYLFGVCLSRLGVEPVHSPMFHQARPADYATAYLASQEPISFHKFWMLEPMDVYNEWFAEADNALPKPPKHTEL</sequence>
<reference evidence="11 12" key="1">
    <citation type="journal article" date="2014" name="Curr. Biol.">
        <title>The genome of the clonal raider ant Cerapachys biroi.</title>
        <authorList>
            <person name="Oxley P.R."/>
            <person name="Ji L."/>
            <person name="Fetter-Pruneda I."/>
            <person name="McKenzie S.K."/>
            <person name="Li C."/>
            <person name="Hu H."/>
            <person name="Zhang G."/>
            <person name="Kronauer D.J."/>
        </authorList>
    </citation>
    <scope>NUCLEOTIDE SEQUENCE [LARGE SCALE GENOMIC DNA]</scope>
</reference>
<keyword evidence="6" id="KW-0735">Signal-anchor</keyword>
<dbReference type="PANTHER" id="PTHR10811">
    <property type="entry name" value="FRINGE-RELATED"/>
    <property type="match status" value="1"/>
</dbReference>
<keyword evidence="12" id="KW-1185">Reference proteome</keyword>
<organism evidence="11 12">
    <name type="scientific">Ooceraea biroi</name>
    <name type="common">Clonal raider ant</name>
    <name type="synonym">Cerapachys biroi</name>
    <dbReference type="NCBI Taxonomy" id="2015173"/>
    <lineage>
        <taxon>Eukaryota</taxon>
        <taxon>Metazoa</taxon>
        <taxon>Ecdysozoa</taxon>
        <taxon>Arthropoda</taxon>
        <taxon>Hexapoda</taxon>
        <taxon>Insecta</taxon>
        <taxon>Pterygota</taxon>
        <taxon>Neoptera</taxon>
        <taxon>Endopterygota</taxon>
        <taxon>Hymenoptera</taxon>
        <taxon>Apocrita</taxon>
        <taxon>Aculeata</taxon>
        <taxon>Formicoidea</taxon>
        <taxon>Formicidae</taxon>
        <taxon>Dorylinae</taxon>
        <taxon>Ooceraea</taxon>
    </lineage>
</organism>
<evidence type="ECO:0000256" key="1">
    <source>
        <dbReference type="ARBA" id="ARBA00004606"/>
    </source>
</evidence>
<dbReference type="InterPro" id="IPR003378">
    <property type="entry name" value="Fringe-like_glycosylTrfase"/>
</dbReference>
<dbReference type="Gene3D" id="3.90.550.50">
    <property type="match status" value="1"/>
</dbReference>
<dbReference type="GO" id="GO:0016757">
    <property type="term" value="F:glycosyltransferase activity"/>
    <property type="evidence" value="ECO:0007669"/>
    <property type="project" value="UniProtKB-KW"/>
</dbReference>
<dbReference type="STRING" id="2015173.A0A026X2R8"/>
<accession>A0A026X2R8</accession>
<evidence type="ECO:0000256" key="9">
    <source>
        <dbReference type="ARBA" id="ARBA00037847"/>
    </source>
</evidence>
<keyword evidence="8" id="KW-0472">Membrane</keyword>
<comment type="similarity">
    <text evidence="2">Belongs to the glycosyltransferase 31 family.</text>
</comment>
<evidence type="ECO:0000313" key="11">
    <source>
        <dbReference type="EMBL" id="EZA62567.1"/>
    </source>
</evidence>
<evidence type="ECO:0000256" key="7">
    <source>
        <dbReference type="ARBA" id="ARBA00022989"/>
    </source>
</evidence>
<evidence type="ECO:0000259" key="10">
    <source>
        <dbReference type="Pfam" id="PF02434"/>
    </source>
</evidence>
<evidence type="ECO:0000256" key="6">
    <source>
        <dbReference type="ARBA" id="ARBA00022968"/>
    </source>
</evidence>
<keyword evidence="7" id="KW-1133">Transmembrane helix</keyword>
<dbReference type="GO" id="GO:0016020">
    <property type="term" value="C:membrane"/>
    <property type="evidence" value="ECO:0007669"/>
    <property type="project" value="UniProtKB-SubCell"/>
</dbReference>
<feature type="domain" description="Fringe-like glycosyltransferase" evidence="10">
    <location>
        <begin position="100"/>
        <end position="303"/>
    </location>
</feature>
<keyword evidence="5" id="KW-0812">Transmembrane</keyword>
<proteinExistence type="inferred from homology"/>
<protein>
    <submittedName>
        <fullName evidence="11">Beta-1,3-glucosyltransferase</fullName>
    </submittedName>
</protein>
<comment type="subcellular location">
    <subcellularLocation>
        <location evidence="9">Endomembrane system</location>
        <topology evidence="9">Single-pass membrane protein</topology>
    </subcellularLocation>
    <subcellularLocation>
        <location evidence="1">Membrane</location>
        <topology evidence="1">Single-pass type II membrane protein</topology>
    </subcellularLocation>
</comment>
<keyword evidence="3" id="KW-0328">Glycosyltransferase</keyword>
<evidence type="ECO:0000313" key="12">
    <source>
        <dbReference type="Proteomes" id="UP000053097"/>
    </source>
</evidence>
<name>A0A026X2R8_OOCBI</name>
<dbReference type="AlphaFoldDB" id="A0A026X2R8"/>
<dbReference type="Proteomes" id="UP000053097">
    <property type="component" value="Unassembled WGS sequence"/>
</dbReference>
<keyword evidence="4 11" id="KW-0808">Transferase</keyword>
<dbReference type="EMBL" id="KK107020">
    <property type="protein sequence ID" value="EZA62567.1"/>
    <property type="molecule type" value="Genomic_DNA"/>
</dbReference>
<evidence type="ECO:0000256" key="3">
    <source>
        <dbReference type="ARBA" id="ARBA00022676"/>
    </source>
</evidence>
<evidence type="ECO:0000256" key="4">
    <source>
        <dbReference type="ARBA" id="ARBA00022679"/>
    </source>
</evidence>
<gene>
    <name evidence="11" type="ORF">X777_10197</name>
</gene>
<dbReference type="GO" id="GO:0012505">
    <property type="term" value="C:endomembrane system"/>
    <property type="evidence" value="ECO:0007669"/>
    <property type="project" value="UniProtKB-SubCell"/>
</dbReference>
<dbReference type="OMA" id="VIGMCLT"/>
<evidence type="ECO:0000256" key="8">
    <source>
        <dbReference type="ARBA" id="ARBA00023136"/>
    </source>
</evidence>
<dbReference type="OrthoDB" id="5984008at2759"/>
<evidence type="ECO:0000256" key="5">
    <source>
        <dbReference type="ARBA" id="ARBA00022692"/>
    </source>
</evidence>